<evidence type="ECO:0000313" key="3">
    <source>
        <dbReference type="Proteomes" id="UP000027222"/>
    </source>
</evidence>
<evidence type="ECO:0000313" key="2">
    <source>
        <dbReference type="EMBL" id="KDR72711.1"/>
    </source>
</evidence>
<protein>
    <submittedName>
        <fullName evidence="2">Uncharacterized protein</fullName>
    </submittedName>
</protein>
<dbReference type="EMBL" id="KL142388">
    <property type="protein sequence ID" value="KDR72711.1"/>
    <property type="molecule type" value="Genomic_DNA"/>
</dbReference>
<organism evidence="2 3">
    <name type="scientific">Galerina marginata (strain CBS 339.88)</name>
    <dbReference type="NCBI Taxonomy" id="685588"/>
    <lineage>
        <taxon>Eukaryota</taxon>
        <taxon>Fungi</taxon>
        <taxon>Dikarya</taxon>
        <taxon>Basidiomycota</taxon>
        <taxon>Agaricomycotina</taxon>
        <taxon>Agaricomycetes</taxon>
        <taxon>Agaricomycetidae</taxon>
        <taxon>Agaricales</taxon>
        <taxon>Agaricineae</taxon>
        <taxon>Strophariaceae</taxon>
        <taxon>Galerina</taxon>
    </lineage>
</organism>
<feature type="signal peptide" evidence="1">
    <location>
        <begin position="1"/>
        <end position="25"/>
    </location>
</feature>
<name>A0A067SP73_GALM3</name>
<dbReference type="Proteomes" id="UP000027222">
    <property type="component" value="Unassembled WGS sequence"/>
</dbReference>
<evidence type="ECO:0000256" key="1">
    <source>
        <dbReference type="SAM" id="SignalP"/>
    </source>
</evidence>
<gene>
    <name evidence="2" type="ORF">GALMADRAFT_252923</name>
</gene>
<feature type="chain" id="PRO_5001646081" evidence="1">
    <location>
        <begin position="26"/>
        <end position="52"/>
    </location>
</feature>
<proteinExistence type="predicted"/>
<reference evidence="3" key="1">
    <citation type="journal article" date="2014" name="Proc. Natl. Acad. Sci. U.S.A.">
        <title>Extensive sampling of basidiomycete genomes demonstrates inadequacy of the white-rot/brown-rot paradigm for wood decay fungi.</title>
        <authorList>
            <person name="Riley R."/>
            <person name="Salamov A.A."/>
            <person name="Brown D.W."/>
            <person name="Nagy L.G."/>
            <person name="Floudas D."/>
            <person name="Held B.W."/>
            <person name="Levasseur A."/>
            <person name="Lombard V."/>
            <person name="Morin E."/>
            <person name="Otillar R."/>
            <person name="Lindquist E.A."/>
            <person name="Sun H."/>
            <person name="LaButti K.M."/>
            <person name="Schmutz J."/>
            <person name="Jabbour D."/>
            <person name="Luo H."/>
            <person name="Baker S.E."/>
            <person name="Pisabarro A.G."/>
            <person name="Walton J.D."/>
            <person name="Blanchette R.A."/>
            <person name="Henrissat B."/>
            <person name="Martin F."/>
            <person name="Cullen D."/>
            <person name="Hibbett D.S."/>
            <person name="Grigoriev I.V."/>
        </authorList>
    </citation>
    <scope>NUCLEOTIDE SEQUENCE [LARGE SCALE GENOMIC DNA]</scope>
    <source>
        <strain evidence="3">CBS 339.88</strain>
    </source>
</reference>
<sequence length="52" mass="5642">MVAYPSTARIILIFSPLLAPELAAAHCEYTEGRPCHCHRGWATASGVVFRGL</sequence>
<keyword evidence="1" id="KW-0732">Signal</keyword>
<accession>A0A067SP73</accession>
<dbReference type="HOGENOM" id="CLU_3092938_0_0_1"/>
<keyword evidence="3" id="KW-1185">Reference proteome</keyword>
<feature type="non-terminal residue" evidence="2">
    <location>
        <position position="52"/>
    </location>
</feature>
<dbReference type="AlphaFoldDB" id="A0A067SP73"/>